<comment type="caution">
    <text evidence="1">The sequence shown here is derived from an EMBL/GenBank/DDBJ whole genome shotgun (WGS) entry which is preliminary data.</text>
</comment>
<organism evidence="1 2">
    <name type="scientific">Thermophilibacter gallinarum</name>
    <dbReference type="NCBI Taxonomy" id="2779357"/>
    <lineage>
        <taxon>Bacteria</taxon>
        <taxon>Bacillati</taxon>
        <taxon>Actinomycetota</taxon>
        <taxon>Coriobacteriia</taxon>
        <taxon>Coriobacteriales</taxon>
        <taxon>Atopobiaceae</taxon>
        <taxon>Thermophilibacter</taxon>
    </lineage>
</organism>
<dbReference type="Pfam" id="PF01026">
    <property type="entry name" value="TatD_DNase"/>
    <property type="match status" value="1"/>
</dbReference>
<evidence type="ECO:0000313" key="1">
    <source>
        <dbReference type="EMBL" id="MBE5024217.1"/>
    </source>
</evidence>
<dbReference type="PANTHER" id="PTHR46124:SF2">
    <property type="entry name" value="D-AMINOACYL-TRNA DEACYLASE"/>
    <property type="match status" value="1"/>
</dbReference>
<proteinExistence type="predicted"/>
<protein>
    <submittedName>
        <fullName evidence="1">TatD family hydrolase</fullName>
    </submittedName>
</protein>
<dbReference type="InterPro" id="IPR001130">
    <property type="entry name" value="TatD-like"/>
</dbReference>
<dbReference type="CDD" id="cd01310">
    <property type="entry name" value="TatD_DNAse"/>
    <property type="match status" value="1"/>
</dbReference>
<dbReference type="EMBL" id="JADCJZ010000002">
    <property type="protein sequence ID" value="MBE5024217.1"/>
    <property type="molecule type" value="Genomic_DNA"/>
</dbReference>
<gene>
    <name evidence="1" type="ORF">INF26_05040</name>
</gene>
<accession>A0ABR9QT08</accession>
<dbReference type="Gene3D" id="3.20.20.140">
    <property type="entry name" value="Metal-dependent hydrolases"/>
    <property type="match status" value="1"/>
</dbReference>
<dbReference type="Proteomes" id="UP001194273">
    <property type="component" value="Unassembled WGS sequence"/>
</dbReference>
<keyword evidence="2" id="KW-1185">Reference proteome</keyword>
<name>A0ABR9QT08_9ACTN</name>
<sequence length="336" mass="36889">MSEQISLDHLMLADRELFHDQKGAPCDWPRPLAPLADTHGHLTSFRAHDPAMALVRAALAGVRLLVIPVDPVSDVPRKWPSVAAFLGWLEGQIDLARVCLAEARGMSLTPPEFEGWDVPDLLDNIRIVAGVHPYGSAQVDDAAVERLRELLASPRAVGVGEFGLDYGPYNKVPAEPQEAALRLQLRLAHELDLPVQLHIRDAAGDVRVNAHRLAARILREEGVPARGCDLHCFTSDIRVMEDFTRLGCHVAFGGAVTFSRSDEIREAATYCPERYLLTETDSPYMAPVPLRGQECEPAMVSFTAACVADVREAGGRGGRQSTYEALWNNACKLFSR</sequence>
<dbReference type="PANTHER" id="PTHR46124">
    <property type="entry name" value="D-AMINOACYL-TRNA DEACYLASE"/>
    <property type="match status" value="1"/>
</dbReference>
<dbReference type="RefSeq" id="WP_193529641.1">
    <property type="nucleotide sequence ID" value="NZ_JADCJZ010000002.1"/>
</dbReference>
<keyword evidence="1" id="KW-0378">Hydrolase</keyword>
<dbReference type="SUPFAM" id="SSF51556">
    <property type="entry name" value="Metallo-dependent hydrolases"/>
    <property type="match status" value="1"/>
</dbReference>
<dbReference type="GO" id="GO:0016787">
    <property type="term" value="F:hydrolase activity"/>
    <property type="evidence" value="ECO:0007669"/>
    <property type="project" value="UniProtKB-KW"/>
</dbReference>
<reference evidence="1 2" key="1">
    <citation type="submission" date="2020-10" db="EMBL/GenBank/DDBJ databases">
        <title>ChiBAC.</title>
        <authorList>
            <person name="Zenner C."/>
            <person name="Hitch T.C.A."/>
            <person name="Clavel T."/>
        </authorList>
    </citation>
    <scope>NUCLEOTIDE SEQUENCE [LARGE SCALE GENOMIC DNA]</scope>
    <source>
        <strain evidence="1 2">DSM 107455</strain>
    </source>
</reference>
<dbReference type="InterPro" id="IPR032466">
    <property type="entry name" value="Metal_Hydrolase"/>
</dbReference>
<evidence type="ECO:0000313" key="2">
    <source>
        <dbReference type="Proteomes" id="UP001194273"/>
    </source>
</evidence>